<proteinExistence type="inferred from homology"/>
<evidence type="ECO:0000313" key="8">
    <source>
        <dbReference type="Proteomes" id="UP001549920"/>
    </source>
</evidence>
<dbReference type="InterPro" id="IPR011990">
    <property type="entry name" value="TPR-like_helical_dom_sf"/>
</dbReference>
<dbReference type="PANTHER" id="PTHR13986:SF8">
    <property type="entry name" value="PROLYL 3-HYDROXYLASE 1-LIKE PROTEIN"/>
    <property type="match status" value="1"/>
</dbReference>
<dbReference type="InterPro" id="IPR056585">
    <property type="entry name" value="Leprecan_dom"/>
</dbReference>
<evidence type="ECO:0000259" key="5">
    <source>
        <dbReference type="Pfam" id="PF23557"/>
    </source>
</evidence>
<gene>
    <name evidence="7" type="ORF">ABMA27_006747</name>
    <name evidence="6" type="ORF">ABMA28_007018</name>
</gene>
<name>A0ABD0TPB0_LOXSC</name>
<dbReference type="PANTHER" id="PTHR13986">
    <property type="entry name" value="PROTEIN LYSINE HYDROXYLATION COMPLEX COMPONENT"/>
    <property type="match status" value="1"/>
</dbReference>
<dbReference type="AlphaFoldDB" id="A0ABD0TPB0"/>
<feature type="domain" description="Leprecan-like alpha-helical" evidence="5">
    <location>
        <begin position="27"/>
        <end position="323"/>
    </location>
</feature>
<dbReference type="Proteomes" id="UP001549921">
    <property type="component" value="Unassembled WGS sequence"/>
</dbReference>
<sequence>MLRNRLIHTSIFILGFMIVESKVSSSIDKAYKKGVSAYSGERWTECITQFEESLYLYKLYKSVVVNCRLKCKSESYDTQIKENIEDLKTFEKFLTARNCLLKCQEKGFDDVRVSSDVPESTIFNMKARKPYEYLHLCYYQIYALQKAASAAYTFLLASPEDESMKNNLKYYSEQPEVDINEVVDLESEDYLVLFHLGLKSYKKNNWAETVASMEEVLTDYMSSENICRAECERQPEQESSSEFVLTMANNIAALLHCQQHCQEKLKSLEYNSGIEFIADVLNYLQISYYHLDRFEDAAKAVASYLALMPSDEDMLENKKMYSTLTDAKSFTERSNIIYYKTRDSYEKQLIQLFHQENNDYHTESNAI</sequence>
<dbReference type="SUPFAM" id="SSF48452">
    <property type="entry name" value="TPR-like"/>
    <property type="match status" value="1"/>
</dbReference>
<comment type="caution">
    <text evidence="6">The sequence shown here is derived from an EMBL/GenBank/DDBJ whole genome shotgun (WGS) entry which is preliminary data.</text>
</comment>
<evidence type="ECO:0000256" key="3">
    <source>
        <dbReference type="ARBA" id="ARBA00023180"/>
    </source>
</evidence>
<accession>A0ABD0TPB0</accession>
<evidence type="ECO:0000256" key="1">
    <source>
        <dbReference type="ARBA" id="ARBA00006487"/>
    </source>
</evidence>
<evidence type="ECO:0000313" key="9">
    <source>
        <dbReference type="Proteomes" id="UP001549921"/>
    </source>
</evidence>
<dbReference type="Pfam" id="PF23557">
    <property type="entry name" value="TPR_leprecan"/>
    <property type="match status" value="1"/>
</dbReference>
<dbReference type="EMBL" id="JBEUOH010000002">
    <property type="protein sequence ID" value="KAL0901511.1"/>
    <property type="molecule type" value="Genomic_DNA"/>
</dbReference>
<feature type="chain" id="PRO_5044723041" description="Leprecan-like alpha-helical domain-containing protein" evidence="4">
    <location>
        <begin position="22"/>
        <end position="367"/>
    </location>
</feature>
<dbReference type="EMBL" id="JBEDNZ010000002">
    <property type="protein sequence ID" value="KAL0851161.1"/>
    <property type="molecule type" value="Genomic_DNA"/>
</dbReference>
<dbReference type="InterPro" id="IPR052284">
    <property type="entry name" value="Collagen_mod_leprecan"/>
</dbReference>
<comment type="similarity">
    <text evidence="1">Belongs to the leprecan family.</text>
</comment>
<evidence type="ECO:0000313" key="7">
    <source>
        <dbReference type="EMBL" id="KAL0901511.1"/>
    </source>
</evidence>
<keyword evidence="2 4" id="KW-0732">Signal</keyword>
<feature type="signal peptide" evidence="4">
    <location>
        <begin position="1"/>
        <end position="21"/>
    </location>
</feature>
<evidence type="ECO:0000256" key="2">
    <source>
        <dbReference type="ARBA" id="ARBA00022729"/>
    </source>
</evidence>
<keyword evidence="8" id="KW-1185">Reference proteome</keyword>
<dbReference type="Proteomes" id="UP001549920">
    <property type="component" value="Unassembled WGS sequence"/>
</dbReference>
<reference evidence="8 9" key="1">
    <citation type="submission" date="2024-06" db="EMBL/GenBank/DDBJ databases">
        <title>A chromosome-level genome assembly of beet webworm, Loxostege sticticalis.</title>
        <authorList>
            <person name="Zhang Y."/>
        </authorList>
    </citation>
    <scope>NUCLEOTIDE SEQUENCE [LARGE SCALE GENOMIC DNA]</scope>
    <source>
        <strain evidence="7">AQ026</strain>
        <strain evidence="6">AQ028</strain>
        <tissue evidence="6">Male pupae</tissue>
        <tissue evidence="7">Whole body</tissue>
    </source>
</reference>
<dbReference type="Gene3D" id="1.25.40.10">
    <property type="entry name" value="Tetratricopeptide repeat domain"/>
    <property type="match status" value="2"/>
</dbReference>
<evidence type="ECO:0000256" key="4">
    <source>
        <dbReference type="SAM" id="SignalP"/>
    </source>
</evidence>
<keyword evidence="3" id="KW-0325">Glycoprotein</keyword>
<organism evidence="6 9">
    <name type="scientific">Loxostege sticticalis</name>
    <name type="common">Beet webworm moth</name>
    <dbReference type="NCBI Taxonomy" id="481309"/>
    <lineage>
        <taxon>Eukaryota</taxon>
        <taxon>Metazoa</taxon>
        <taxon>Ecdysozoa</taxon>
        <taxon>Arthropoda</taxon>
        <taxon>Hexapoda</taxon>
        <taxon>Insecta</taxon>
        <taxon>Pterygota</taxon>
        <taxon>Neoptera</taxon>
        <taxon>Endopterygota</taxon>
        <taxon>Lepidoptera</taxon>
        <taxon>Glossata</taxon>
        <taxon>Ditrysia</taxon>
        <taxon>Pyraloidea</taxon>
        <taxon>Crambidae</taxon>
        <taxon>Pyraustinae</taxon>
        <taxon>Loxostege</taxon>
    </lineage>
</organism>
<evidence type="ECO:0000313" key="6">
    <source>
        <dbReference type="EMBL" id="KAL0851161.1"/>
    </source>
</evidence>
<protein>
    <recommendedName>
        <fullName evidence="5">Leprecan-like alpha-helical domain-containing protein</fullName>
    </recommendedName>
</protein>